<accession>A0A8H4P013</accession>
<dbReference type="SUPFAM" id="SSF54001">
    <property type="entry name" value="Cysteine proteinases"/>
    <property type="match status" value="1"/>
</dbReference>
<sequence>MSAQRANKNRASRASTDKLQRELIGQLNTLWNSSDWIPVMIRRGQSRPRDDPSKEVCQHLLAITHIAQQHDIYLPSLWEPEGLLMAGVEEHFKAHGARRMTGKLAKELSAKMGGWKQAELEQAKVLSTKVKATAAQQVPSLNGLAPLRRPPATPSDALHPTSEALSRQNPSSPAPPQTPQLQGAEKPVSVSRPHPVVNPALKTAQPWPSVPPSSTTSEAGTEQSPVRRQSKQKSPGPGQPSWSSRPEHQQASSKNPTPKRRHPSIQTGELKTRKKPRFVYETSGAGSQESPFLLVESGDDTAPKQPKITGQSVIEYLMDPGAWIQTDIMSVLCNAVSVKYSSSHIRLLESASIVKGLAEMPRQADHERAARKRDQLAKGDWFVFMCLFNAHWTLAVMRQSSAGEYRVEFHDSLPSQGCAPIVQDMVQRWIDRLETEAKLIFVKQDCPRQQDGSNCGPYAAECLRASLRGVHRNESSVSAKDLRLELLRMLAGLTPSECSALAHDVGVAVREVQAIRLSCAETDIGWPRLGTSDELEARAEQVSDNALGNTEKSLDNAVADPDEIAGADSDEIAGLPPIADADEMPPVSEAKVSSKHIDAMPTVEAAGTLTGSTATPTPSVNNTQTDGPVSSAILGPNTASNAPPENFEAAAETPKASADPVLDTSKDSTGTATVTAPGPTISTKERTVQEFDKAIANNLHEANALRARLQELDAKNARLSTMKDEFMAYLAETEAATRELEQLDKDDAGLQLEIQRLQRRIRDNAEKKSSAKQRQQSRDQQLSEIVRQAENEGLTDEGLFALLGTKGK</sequence>
<evidence type="ECO:0000256" key="1">
    <source>
        <dbReference type="SAM" id="MobiDB-lite"/>
    </source>
</evidence>
<evidence type="ECO:0008006" key="4">
    <source>
        <dbReference type="Google" id="ProtNLM"/>
    </source>
</evidence>
<evidence type="ECO:0000313" key="3">
    <source>
        <dbReference type="Proteomes" id="UP000554235"/>
    </source>
</evidence>
<feature type="compositionally biased region" description="Polar residues" evidence="1">
    <location>
        <begin position="240"/>
        <end position="256"/>
    </location>
</feature>
<feature type="compositionally biased region" description="Low complexity" evidence="1">
    <location>
        <begin position="639"/>
        <end position="654"/>
    </location>
</feature>
<dbReference type="OrthoDB" id="10645324at2759"/>
<evidence type="ECO:0000313" key="2">
    <source>
        <dbReference type="EMBL" id="KAF4450916.1"/>
    </source>
</evidence>
<feature type="compositionally biased region" description="Low complexity" evidence="1">
    <location>
        <begin position="669"/>
        <end position="679"/>
    </location>
</feature>
<feature type="region of interest" description="Disordered" evidence="1">
    <location>
        <begin position="141"/>
        <end position="276"/>
    </location>
</feature>
<comment type="caution">
    <text evidence="2">The sequence shown here is derived from an EMBL/GenBank/DDBJ whole genome shotgun (WGS) entry which is preliminary data.</text>
</comment>
<dbReference type="Proteomes" id="UP000554235">
    <property type="component" value="Unassembled WGS sequence"/>
</dbReference>
<proteinExistence type="predicted"/>
<feature type="compositionally biased region" description="Polar residues" evidence="1">
    <location>
        <begin position="772"/>
        <end position="782"/>
    </location>
</feature>
<gene>
    <name evidence="2" type="ORF">FALBO_16418</name>
</gene>
<name>A0A8H4P013_9HYPO</name>
<feature type="region of interest" description="Disordered" evidence="1">
    <location>
        <begin position="632"/>
        <end position="679"/>
    </location>
</feature>
<feature type="region of interest" description="Disordered" evidence="1">
    <location>
        <begin position="763"/>
        <end position="782"/>
    </location>
</feature>
<dbReference type="InterPro" id="IPR038765">
    <property type="entry name" value="Papain-like_cys_pep_sf"/>
</dbReference>
<organism evidence="2 3">
    <name type="scientific">Fusarium albosuccineum</name>
    <dbReference type="NCBI Taxonomy" id="1237068"/>
    <lineage>
        <taxon>Eukaryota</taxon>
        <taxon>Fungi</taxon>
        <taxon>Dikarya</taxon>
        <taxon>Ascomycota</taxon>
        <taxon>Pezizomycotina</taxon>
        <taxon>Sordariomycetes</taxon>
        <taxon>Hypocreomycetidae</taxon>
        <taxon>Hypocreales</taxon>
        <taxon>Nectriaceae</taxon>
        <taxon>Fusarium</taxon>
        <taxon>Fusarium decemcellulare species complex</taxon>
    </lineage>
</organism>
<dbReference type="Gene3D" id="3.40.395.10">
    <property type="entry name" value="Adenoviral Proteinase, Chain A"/>
    <property type="match status" value="1"/>
</dbReference>
<reference evidence="2 3" key="1">
    <citation type="submission" date="2020-01" db="EMBL/GenBank/DDBJ databases">
        <title>Identification and distribution of gene clusters putatively required for synthesis of sphingolipid metabolism inhibitors in phylogenetically diverse species of the filamentous fungus Fusarium.</title>
        <authorList>
            <person name="Kim H.-S."/>
            <person name="Busman M."/>
            <person name="Brown D.W."/>
            <person name="Divon H."/>
            <person name="Uhlig S."/>
            <person name="Proctor R.H."/>
        </authorList>
    </citation>
    <scope>NUCLEOTIDE SEQUENCE [LARGE SCALE GENOMIC DNA]</scope>
    <source>
        <strain evidence="2 3">NRRL 20459</strain>
    </source>
</reference>
<feature type="compositionally biased region" description="Polar residues" evidence="1">
    <location>
        <begin position="218"/>
        <end position="227"/>
    </location>
</feature>
<dbReference type="AlphaFoldDB" id="A0A8H4P013"/>
<dbReference type="EMBL" id="JAADYS010003093">
    <property type="protein sequence ID" value="KAF4450916.1"/>
    <property type="molecule type" value="Genomic_DNA"/>
</dbReference>
<keyword evidence="3" id="KW-1185">Reference proteome</keyword>
<protein>
    <recommendedName>
        <fullName evidence="4">Ubiquitin-like protease family profile domain-containing protein</fullName>
    </recommendedName>
</protein>